<evidence type="ECO:0000256" key="1">
    <source>
        <dbReference type="ARBA" id="ARBA00005614"/>
    </source>
</evidence>
<name>A0ABQ3VXJ4_9LACO</name>
<comment type="similarity">
    <text evidence="1 7">Belongs to the acylphosphatase family.</text>
</comment>
<evidence type="ECO:0000256" key="4">
    <source>
        <dbReference type="ARBA" id="ARBA00047645"/>
    </source>
</evidence>
<dbReference type="PROSITE" id="PS00150">
    <property type="entry name" value="ACYLPHOSPHATASE_1"/>
    <property type="match status" value="1"/>
</dbReference>
<dbReference type="PROSITE" id="PS00151">
    <property type="entry name" value="ACYLPHOSPHATASE_2"/>
    <property type="match status" value="1"/>
</dbReference>
<dbReference type="EC" id="3.6.1.7" evidence="2 5"/>
<dbReference type="PROSITE" id="PS51160">
    <property type="entry name" value="ACYLPHOSPHATASE_3"/>
    <property type="match status" value="1"/>
</dbReference>
<reference evidence="9 10" key="1">
    <citation type="journal article" date="2021" name="Int. J. Syst. Evol. Microbiol.">
        <title>Lentilactobacillus fungorum sp. nov., isolated from spent mushroom substrates.</title>
        <authorList>
            <person name="Tohno M."/>
            <person name="Tanizawa Y."/>
            <person name="Kojima Y."/>
            <person name="Sakamoto M."/>
            <person name="Ohkuma M."/>
            <person name="Kobayashi H."/>
        </authorList>
    </citation>
    <scope>NUCLEOTIDE SEQUENCE [LARGE SCALE GENOMIC DNA]</scope>
    <source>
        <strain evidence="9 10">YK48G</strain>
    </source>
</reference>
<dbReference type="PANTHER" id="PTHR47268:SF4">
    <property type="entry name" value="ACYLPHOSPHATASE"/>
    <property type="match status" value="1"/>
</dbReference>
<dbReference type="InterPro" id="IPR017968">
    <property type="entry name" value="Acylphosphatase_CS"/>
</dbReference>
<feature type="domain" description="Acylphosphatase-like" evidence="8">
    <location>
        <begin position="7"/>
        <end position="94"/>
    </location>
</feature>
<evidence type="ECO:0000256" key="2">
    <source>
        <dbReference type="ARBA" id="ARBA00012150"/>
    </source>
</evidence>
<dbReference type="PANTHER" id="PTHR47268">
    <property type="entry name" value="ACYLPHOSPHATASE"/>
    <property type="match status" value="1"/>
</dbReference>
<dbReference type="InterPro" id="IPR001792">
    <property type="entry name" value="Acylphosphatase-like_dom"/>
</dbReference>
<evidence type="ECO:0000256" key="5">
    <source>
        <dbReference type="PROSITE-ProRule" id="PRU00520"/>
    </source>
</evidence>
<accession>A0ABQ3VXJ4</accession>
<proteinExistence type="inferred from homology"/>
<keyword evidence="10" id="KW-1185">Reference proteome</keyword>
<dbReference type="InterPro" id="IPR036046">
    <property type="entry name" value="Acylphosphatase-like_dom_sf"/>
</dbReference>
<feature type="active site" evidence="5">
    <location>
        <position position="22"/>
    </location>
</feature>
<evidence type="ECO:0000256" key="6">
    <source>
        <dbReference type="RuleBase" id="RU000553"/>
    </source>
</evidence>
<evidence type="ECO:0000256" key="7">
    <source>
        <dbReference type="RuleBase" id="RU004168"/>
    </source>
</evidence>
<feature type="active site" evidence="5">
    <location>
        <position position="40"/>
    </location>
</feature>
<dbReference type="Gene3D" id="3.30.70.100">
    <property type="match status" value="1"/>
</dbReference>
<sequence length="94" mass="10507">MKRQKQSVEMIVTGIVQGVGFRYATIKLAEALNINGWVKNKPDGSVQVVASGSPDNLTHFVNKIKQSPTPYGRVDHITVNYITNFDHKGFDVKY</sequence>
<gene>
    <name evidence="9" type="primary">acyP</name>
    <name evidence="9" type="ORF">YK48G_03260</name>
</gene>
<evidence type="ECO:0000313" key="9">
    <source>
        <dbReference type="EMBL" id="GHP12901.1"/>
    </source>
</evidence>
<evidence type="ECO:0000259" key="8">
    <source>
        <dbReference type="PROSITE" id="PS51160"/>
    </source>
</evidence>
<dbReference type="Proteomes" id="UP000604765">
    <property type="component" value="Unassembled WGS sequence"/>
</dbReference>
<keyword evidence="5 6" id="KW-0378">Hydrolase</keyword>
<dbReference type="InterPro" id="IPR020456">
    <property type="entry name" value="Acylphosphatase"/>
</dbReference>
<dbReference type="SUPFAM" id="SSF54975">
    <property type="entry name" value="Acylphosphatase/BLUF domain-like"/>
    <property type="match status" value="1"/>
</dbReference>
<comment type="caution">
    <text evidence="9">The sequence shown here is derived from an EMBL/GenBank/DDBJ whole genome shotgun (WGS) entry which is preliminary data.</text>
</comment>
<organism evidence="9 10">
    <name type="scientific">Lentilactobacillus fungorum</name>
    <dbReference type="NCBI Taxonomy" id="2201250"/>
    <lineage>
        <taxon>Bacteria</taxon>
        <taxon>Bacillati</taxon>
        <taxon>Bacillota</taxon>
        <taxon>Bacilli</taxon>
        <taxon>Lactobacillales</taxon>
        <taxon>Lactobacillaceae</taxon>
        <taxon>Lentilactobacillus</taxon>
    </lineage>
</organism>
<comment type="catalytic activity">
    <reaction evidence="4 5 6">
        <text>an acyl phosphate + H2O = a carboxylate + phosphate + H(+)</text>
        <dbReference type="Rhea" id="RHEA:14965"/>
        <dbReference type="ChEBI" id="CHEBI:15377"/>
        <dbReference type="ChEBI" id="CHEBI:15378"/>
        <dbReference type="ChEBI" id="CHEBI:29067"/>
        <dbReference type="ChEBI" id="CHEBI:43474"/>
        <dbReference type="ChEBI" id="CHEBI:59918"/>
        <dbReference type="EC" id="3.6.1.7"/>
    </reaction>
</comment>
<evidence type="ECO:0000256" key="3">
    <source>
        <dbReference type="ARBA" id="ARBA00015991"/>
    </source>
</evidence>
<evidence type="ECO:0000313" key="10">
    <source>
        <dbReference type="Proteomes" id="UP000604765"/>
    </source>
</evidence>
<protein>
    <recommendedName>
        <fullName evidence="3 5">Acylphosphatase</fullName>
        <ecNumber evidence="2 5">3.6.1.7</ecNumber>
    </recommendedName>
</protein>
<dbReference type="Pfam" id="PF00708">
    <property type="entry name" value="Acylphosphatase"/>
    <property type="match status" value="1"/>
</dbReference>
<dbReference type="EMBL" id="BNJR01000004">
    <property type="protein sequence ID" value="GHP12901.1"/>
    <property type="molecule type" value="Genomic_DNA"/>
</dbReference>